<name>A0A0E9W501_ANGAN</name>
<reference evidence="1" key="1">
    <citation type="submission" date="2014-11" db="EMBL/GenBank/DDBJ databases">
        <authorList>
            <person name="Amaro Gonzalez C."/>
        </authorList>
    </citation>
    <scope>NUCLEOTIDE SEQUENCE</scope>
</reference>
<dbReference type="EMBL" id="GBXM01023138">
    <property type="protein sequence ID" value="JAH85439.1"/>
    <property type="molecule type" value="Transcribed_RNA"/>
</dbReference>
<dbReference type="AlphaFoldDB" id="A0A0E9W501"/>
<protein>
    <submittedName>
        <fullName evidence="1">Uncharacterized protein</fullName>
    </submittedName>
</protein>
<reference evidence="1" key="2">
    <citation type="journal article" date="2015" name="Fish Shellfish Immunol.">
        <title>Early steps in the European eel (Anguilla anguilla)-Vibrio vulnificus interaction in the gills: Role of the RtxA13 toxin.</title>
        <authorList>
            <person name="Callol A."/>
            <person name="Pajuelo D."/>
            <person name="Ebbesson L."/>
            <person name="Teles M."/>
            <person name="MacKenzie S."/>
            <person name="Amaro C."/>
        </authorList>
    </citation>
    <scope>NUCLEOTIDE SEQUENCE</scope>
</reference>
<organism evidence="1">
    <name type="scientific">Anguilla anguilla</name>
    <name type="common">European freshwater eel</name>
    <name type="synonym">Muraena anguilla</name>
    <dbReference type="NCBI Taxonomy" id="7936"/>
    <lineage>
        <taxon>Eukaryota</taxon>
        <taxon>Metazoa</taxon>
        <taxon>Chordata</taxon>
        <taxon>Craniata</taxon>
        <taxon>Vertebrata</taxon>
        <taxon>Euteleostomi</taxon>
        <taxon>Actinopterygii</taxon>
        <taxon>Neopterygii</taxon>
        <taxon>Teleostei</taxon>
        <taxon>Anguilliformes</taxon>
        <taxon>Anguillidae</taxon>
        <taxon>Anguilla</taxon>
    </lineage>
</organism>
<evidence type="ECO:0000313" key="1">
    <source>
        <dbReference type="EMBL" id="JAH85439.1"/>
    </source>
</evidence>
<sequence length="37" mass="4488">MFKKTKTLTESMHFYKFDAWITPNHSLTLRQNIFAIQ</sequence>
<proteinExistence type="predicted"/>
<accession>A0A0E9W501</accession>